<dbReference type="OrthoDB" id="66620at2759"/>
<name>A0A1Q3B5T7_CEPFO</name>
<dbReference type="Gene3D" id="1.20.58.760">
    <property type="entry name" value="Peptidase M41"/>
    <property type="match status" value="1"/>
</dbReference>
<dbReference type="GO" id="GO:0006508">
    <property type="term" value="P:proteolysis"/>
    <property type="evidence" value="ECO:0007669"/>
    <property type="project" value="InterPro"/>
</dbReference>
<evidence type="ECO:0008006" key="3">
    <source>
        <dbReference type="Google" id="ProtNLM"/>
    </source>
</evidence>
<gene>
    <name evidence="1" type="ORF">CFOL_v3_06754</name>
</gene>
<dbReference type="GO" id="GO:0004176">
    <property type="term" value="F:ATP-dependent peptidase activity"/>
    <property type="evidence" value="ECO:0007669"/>
    <property type="project" value="InterPro"/>
</dbReference>
<dbReference type="EMBL" id="BDDD01000298">
    <property type="protein sequence ID" value="GAV63234.1"/>
    <property type="molecule type" value="Genomic_DNA"/>
</dbReference>
<accession>A0A1Q3B5T7</accession>
<dbReference type="AlphaFoldDB" id="A0A1Q3B5T7"/>
<dbReference type="InterPro" id="IPR037219">
    <property type="entry name" value="Peptidase_M41-like"/>
</dbReference>
<sequence length="310" mass="34580">MNFTSPPLQLETPVTGVLPRIKERGDESAKRRRRALKRVDSELAKGNLKTALSLVKQLQGKPGGLRGFGAAKQVPKKQSTLDNFEFNGNNLSSLRLLVDSVCSSIQTCILQQQVSREEIGSLMCNESIHSSFEDYHFLCAQHEAGHFLVGYLLGVLPQDYIVPSVEELRTDDYAIGRVRFVGFDFLHEVGAAKMLPKNITKGEINKGKISSKTLNRFLCIILGGLVAEHLAFGYCEGLHADVDKLDRVFKWLGFTDSESRFQVRWAALNTIYILHRHREATSRLVVAMASGKSVGYCFDTIENAIYGNEI</sequence>
<dbReference type="PANTHER" id="PTHR33471">
    <property type="entry name" value="ATP-DEPENDENT ZINC METALLOPROTEASE-RELATED"/>
    <property type="match status" value="1"/>
</dbReference>
<comment type="caution">
    <text evidence="1">The sequence shown here is derived from an EMBL/GenBank/DDBJ whole genome shotgun (WGS) entry which is preliminary data.</text>
</comment>
<dbReference type="SUPFAM" id="SSF140990">
    <property type="entry name" value="FtsH protease domain-like"/>
    <property type="match status" value="1"/>
</dbReference>
<dbReference type="GO" id="GO:0004222">
    <property type="term" value="F:metalloendopeptidase activity"/>
    <property type="evidence" value="ECO:0007669"/>
    <property type="project" value="InterPro"/>
</dbReference>
<dbReference type="PANTHER" id="PTHR33471:SF4">
    <property type="entry name" value="T22H22.11 PROTEIN"/>
    <property type="match status" value="1"/>
</dbReference>
<dbReference type="Proteomes" id="UP000187406">
    <property type="component" value="Unassembled WGS sequence"/>
</dbReference>
<evidence type="ECO:0000313" key="2">
    <source>
        <dbReference type="Proteomes" id="UP000187406"/>
    </source>
</evidence>
<proteinExistence type="predicted"/>
<protein>
    <recommendedName>
        <fullName evidence="3">Peptidase_M41 domain-containing protein</fullName>
    </recommendedName>
</protein>
<dbReference type="InParanoid" id="A0A1Q3B5T7"/>
<evidence type="ECO:0000313" key="1">
    <source>
        <dbReference type="EMBL" id="GAV63234.1"/>
    </source>
</evidence>
<keyword evidence="2" id="KW-1185">Reference proteome</keyword>
<organism evidence="1 2">
    <name type="scientific">Cephalotus follicularis</name>
    <name type="common">Albany pitcher plant</name>
    <dbReference type="NCBI Taxonomy" id="3775"/>
    <lineage>
        <taxon>Eukaryota</taxon>
        <taxon>Viridiplantae</taxon>
        <taxon>Streptophyta</taxon>
        <taxon>Embryophyta</taxon>
        <taxon>Tracheophyta</taxon>
        <taxon>Spermatophyta</taxon>
        <taxon>Magnoliopsida</taxon>
        <taxon>eudicotyledons</taxon>
        <taxon>Gunneridae</taxon>
        <taxon>Pentapetalae</taxon>
        <taxon>rosids</taxon>
        <taxon>fabids</taxon>
        <taxon>Oxalidales</taxon>
        <taxon>Cephalotaceae</taxon>
        <taxon>Cephalotus</taxon>
    </lineage>
</organism>
<dbReference type="GO" id="GO:0005524">
    <property type="term" value="F:ATP binding"/>
    <property type="evidence" value="ECO:0007669"/>
    <property type="project" value="InterPro"/>
</dbReference>
<reference evidence="2" key="1">
    <citation type="submission" date="2016-04" db="EMBL/GenBank/DDBJ databases">
        <title>Cephalotus genome sequencing.</title>
        <authorList>
            <person name="Fukushima K."/>
            <person name="Hasebe M."/>
            <person name="Fang X."/>
        </authorList>
    </citation>
    <scope>NUCLEOTIDE SEQUENCE [LARGE SCALE GENOMIC DNA]</scope>
    <source>
        <strain evidence="2">cv. St1</strain>
    </source>
</reference>